<geneLocation type="plasmid" evidence="2 3">
    <name>unnamed2</name>
</geneLocation>
<evidence type="ECO:0000313" key="3">
    <source>
        <dbReference type="Proteomes" id="UP000509345"/>
    </source>
</evidence>
<dbReference type="AlphaFoldDB" id="A0A7H8N109"/>
<evidence type="ECO:0000313" key="2">
    <source>
        <dbReference type="EMBL" id="QKW48165.1"/>
    </source>
</evidence>
<organism evidence="2 3">
    <name type="scientific">Streptomyces microflavus</name>
    <name type="common">Streptomyces lipmanii</name>
    <dbReference type="NCBI Taxonomy" id="1919"/>
    <lineage>
        <taxon>Bacteria</taxon>
        <taxon>Bacillati</taxon>
        <taxon>Actinomycetota</taxon>
        <taxon>Actinomycetes</taxon>
        <taxon>Kitasatosporales</taxon>
        <taxon>Streptomycetaceae</taxon>
        <taxon>Streptomyces</taxon>
    </lineage>
</organism>
<dbReference type="RefSeq" id="WP_176146003.1">
    <property type="nucleotide sequence ID" value="NZ_CP054928.1"/>
</dbReference>
<reference evidence="2 3" key="1">
    <citation type="submission" date="2020-06" db="EMBL/GenBank/DDBJ databases">
        <title>Genome mining for natural products.</title>
        <authorList>
            <person name="Zhang B."/>
            <person name="Shi J."/>
            <person name="Ge H."/>
        </authorList>
    </citation>
    <scope>NUCLEOTIDE SEQUENCE [LARGE SCALE GENOMIC DNA]</scope>
    <source>
        <strain evidence="2 3">NA06532</strain>
        <plasmid evidence="2 3">unnamed2</plasmid>
    </source>
</reference>
<keyword evidence="2" id="KW-0614">Plasmid</keyword>
<name>A0A7H8N109_STRMI</name>
<dbReference type="Proteomes" id="UP000509345">
    <property type="component" value="Plasmid unnamed2"/>
</dbReference>
<protein>
    <submittedName>
        <fullName evidence="2">Uncharacterized protein</fullName>
    </submittedName>
</protein>
<gene>
    <name evidence="2" type="ORF">HUT09_37165</name>
</gene>
<evidence type="ECO:0000256" key="1">
    <source>
        <dbReference type="SAM" id="MobiDB-lite"/>
    </source>
</evidence>
<proteinExistence type="predicted"/>
<feature type="region of interest" description="Disordered" evidence="1">
    <location>
        <begin position="1"/>
        <end position="62"/>
    </location>
</feature>
<dbReference type="EMBL" id="CP054928">
    <property type="protein sequence ID" value="QKW48165.1"/>
    <property type="molecule type" value="Genomic_DNA"/>
</dbReference>
<dbReference type="GeneID" id="87636885"/>
<sequence>MTTRRPLGTGPVPAADNQGAPPGGAVPRAVLAAERLDGATAAPTLSRPAGRRPLSTGPTTGG</sequence>
<accession>A0A7H8N109</accession>